<keyword evidence="2 10" id="KW-0444">Lipid biosynthesis</keyword>
<dbReference type="InterPro" id="IPR002076">
    <property type="entry name" value="ELO_fam"/>
</dbReference>
<comment type="caution">
    <text evidence="11">The sequence shown here is derived from an EMBL/GenBank/DDBJ whole genome shotgun (WGS) entry which is preliminary data.</text>
</comment>
<keyword evidence="6 10" id="KW-1133">Transmembrane helix</keyword>
<dbReference type="GO" id="GO:0005789">
    <property type="term" value="C:endoplasmic reticulum membrane"/>
    <property type="evidence" value="ECO:0007669"/>
    <property type="project" value="TreeGrafter"/>
</dbReference>
<keyword evidence="12" id="KW-1185">Reference proteome</keyword>
<keyword evidence="9 10" id="KW-0275">Fatty acid biosynthesis</keyword>
<feature type="transmembrane region" description="Helical" evidence="10">
    <location>
        <begin position="22"/>
        <end position="42"/>
    </location>
</feature>
<comment type="similarity">
    <text evidence="10">Belongs to the ELO family.</text>
</comment>
<dbReference type="AlphaFoldDB" id="A0A9J6CRS3"/>
<organism evidence="11 12">
    <name type="scientific">Polypedilum vanderplanki</name>
    <name type="common">Sleeping chironomid midge</name>
    <dbReference type="NCBI Taxonomy" id="319348"/>
    <lineage>
        <taxon>Eukaryota</taxon>
        <taxon>Metazoa</taxon>
        <taxon>Ecdysozoa</taxon>
        <taxon>Arthropoda</taxon>
        <taxon>Hexapoda</taxon>
        <taxon>Insecta</taxon>
        <taxon>Pterygota</taxon>
        <taxon>Neoptera</taxon>
        <taxon>Endopterygota</taxon>
        <taxon>Diptera</taxon>
        <taxon>Nematocera</taxon>
        <taxon>Chironomoidea</taxon>
        <taxon>Chironomidae</taxon>
        <taxon>Chironominae</taxon>
        <taxon>Polypedilum</taxon>
        <taxon>Polypedilum</taxon>
    </lineage>
</organism>
<comment type="subcellular location">
    <subcellularLocation>
        <location evidence="1">Membrane</location>
        <topology evidence="1">Multi-pass membrane protein</topology>
    </subcellularLocation>
</comment>
<evidence type="ECO:0000256" key="6">
    <source>
        <dbReference type="ARBA" id="ARBA00022989"/>
    </source>
</evidence>
<evidence type="ECO:0000256" key="10">
    <source>
        <dbReference type="RuleBase" id="RU361115"/>
    </source>
</evidence>
<feature type="transmembrane region" description="Helical" evidence="10">
    <location>
        <begin position="133"/>
        <end position="151"/>
    </location>
</feature>
<evidence type="ECO:0000313" key="12">
    <source>
        <dbReference type="Proteomes" id="UP001107558"/>
    </source>
</evidence>
<feature type="transmembrane region" description="Helical" evidence="10">
    <location>
        <begin position="107"/>
        <end position="126"/>
    </location>
</feature>
<evidence type="ECO:0000256" key="7">
    <source>
        <dbReference type="ARBA" id="ARBA00023098"/>
    </source>
</evidence>
<dbReference type="EMBL" id="JADBJN010000001">
    <property type="protein sequence ID" value="KAG5684733.1"/>
    <property type="molecule type" value="Genomic_DNA"/>
</dbReference>
<evidence type="ECO:0000256" key="3">
    <source>
        <dbReference type="ARBA" id="ARBA00022679"/>
    </source>
</evidence>
<dbReference type="GO" id="GO:0042761">
    <property type="term" value="P:very long-chain fatty acid biosynthetic process"/>
    <property type="evidence" value="ECO:0007669"/>
    <property type="project" value="TreeGrafter"/>
</dbReference>
<feature type="transmembrane region" description="Helical" evidence="10">
    <location>
        <begin position="54"/>
        <end position="73"/>
    </location>
</feature>
<evidence type="ECO:0000256" key="9">
    <source>
        <dbReference type="ARBA" id="ARBA00023160"/>
    </source>
</evidence>
<dbReference type="GO" id="GO:0009922">
    <property type="term" value="F:fatty acid elongase activity"/>
    <property type="evidence" value="ECO:0007669"/>
    <property type="project" value="UniProtKB-EC"/>
</dbReference>
<dbReference type="GO" id="GO:0019367">
    <property type="term" value="P:fatty acid elongation, saturated fatty acid"/>
    <property type="evidence" value="ECO:0007669"/>
    <property type="project" value="TreeGrafter"/>
</dbReference>
<evidence type="ECO:0000256" key="2">
    <source>
        <dbReference type="ARBA" id="ARBA00022516"/>
    </source>
</evidence>
<evidence type="ECO:0000256" key="8">
    <source>
        <dbReference type="ARBA" id="ARBA00023136"/>
    </source>
</evidence>
<dbReference type="Pfam" id="PF01151">
    <property type="entry name" value="ELO"/>
    <property type="match status" value="1"/>
</dbReference>
<keyword evidence="7 10" id="KW-0443">Lipid metabolism</keyword>
<keyword evidence="5 10" id="KW-0276">Fatty acid metabolism</keyword>
<dbReference type="OrthoDB" id="434092at2759"/>
<dbReference type="PANTHER" id="PTHR11157:SF164">
    <property type="entry name" value="ELONGATION OF VERY LONG CHAIN FATTY ACIDS PROTEIN"/>
    <property type="match status" value="1"/>
</dbReference>
<evidence type="ECO:0000256" key="4">
    <source>
        <dbReference type="ARBA" id="ARBA00022692"/>
    </source>
</evidence>
<dbReference type="GO" id="GO:0034626">
    <property type="term" value="P:fatty acid elongation, polyunsaturated fatty acid"/>
    <property type="evidence" value="ECO:0007669"/>
    <property type="project" value="TreeGrafter"/>
</dbReference>
<gene>
    <name evidence="11" type="ORF">PVAND_013947</name>
</gene>
<proteinExistence type="inferred from homology"/>
<feature type="transmembrane region" description="Helical" evidence="10">
    <location>
        <begin position="196"/>
        <end position="217"/>
    </location>
</feature>
<protein>
    <recommendedName>
        <fullName evidence="10">Elongation of very long chain fatty acids protein</fullName>
        <ecNumber evidence="10">2.3.1.199</ecNumber>
    </recommendedName>
    <alternativeName>
        <fullName evidence="10">Very-long-chain 3-oxoacyl-CoA synthase</fullName>
    </alternativeName>
</protein>
<evidence type="ECO:0000256" key="5">
    <source>
        <dbReference type="ARBA" id="ARBA00022832"/>
    </source>
</evidence>
<name>A0A9J6CRS3_POLVA</name>
<feature type="transmembrane region" description="Helical" evidence="10">
    <location>
        <begin position="223"/>
        <end position="243"/>
    </location>
</feature>
<dbReference type="GO" id="GO:0030148">
    <property type="term" value="P:sphingolipid biosynthetic process"/>
    <property type="evidence" value="ECO:0007669"/>
    <property type="project" value="TreeGrafter"/>
</dbReference>
<evidence type="ECO:0000256" key="1">
    <source>
        <dbReference type="ARBA" id="ARBA00004141"/>
    </source>
</evidence>
<reference evidence="11" key="1">
    <citation type="submission" date="2021-03" db="EMBL/GenBank/DDBJ databases">
        <title>Chromosome level genome of the anhydrobiotic midge Polypedilum vanderplanki.</title>
        <authorList>
            <person name="Yoshida Y."/>
            <person name="Kikawada T."/>
            <person name="Gusev O."/>
        </authorList>
    </citation>
    <scope>NUCLEOTIDE SEQUENCE</scope>
    <source>
        <strain evidence="11">NIAS01</strain>
        <tissue evidence="11">Whole body or cell culture</tissue>
    </source>
</reference>
<comment type="catalytic activity">
    <reaction evidence="10">
        <text>a very-long-chain acyl-CoA + malonyl-CoA + H(+) = a very-long-chain 3-oxoacyl-CoA + CO2 + CoA</text>
        <dbReference type="Rhea" id="RHEA:32727"/>
        <dbReference type="ChEBI" id="CHEBI:15378"/>
        <dbReference type="ChEBI" id="CHEBI:16526"/>
        <dbReference type="ChEBI" id="CHEBI:57287"/>
        <dbReference type="ChEBI" id="CHEBI:57384"/>
        <dbReference type="ChEBI" id="CHEBI:90725"/>
        <dbReference type="ChEBI" id="CHEBI:90736"/>
        <dbReference type="EC" id="2.3.1.199"/>
    </reaction>
</comment>
<sequence length="257" mass="30727">MQLLPPSKLKFLESWTLFGDPMHLVTILVLYFSILKFGPILMRDRKPFQLTNFIKLYNVFQIVACCAFSYIAIVKYNYNVYYETWQCRTYDDFAKTPEELVGIFEFYWYYFILRTVELVETVFFVLRKKPEQASFLHIYHHVSTIVMYYLMNRYSVSPMESYVAILNNKVHILMYTYYLCSSFNSIKKKVAKFKPILTAVQIIQLMLILGQCFAAKFCGQNNLFYAFMGNISILLFFFGDFYYKTYLRKDKSEKLKQ</sequence>
<keyword evidence="8 10" id="KW-0472">Membrane</keyword>
<feature type="transmembrane region" description="Helical" evidence="10">
    <location>
        <begin position="163"/>
        <end position="184"/>
    </location>
</feature>
<accession>A0A9J6CRS3</accession>
<dbReference type="GO" id="GO:0034625">
    <property type="term" value="P:fatty acid elongation, monounsaturated fatty acid"/>
    <property type="evidence" value="ECO:0007669"/>
    <property type="project" value="TreeGrafter"/>
</dbReference>
<dbReference type="PANTHER" id="PTHR11157">
    <property type="entry name" value="FATTY ACID ACYL TRANSFERASE-RELATED"/>
    <property type="match status" value="1"/>
</dbReference>
<keyword evidence="4 10" id="KW-0812">Transmembrane</keyword>
<keyword evidence="3 10" id="KW-0808">Transferase</keyword>
<evidence type="ECO:0000313" key="11">
    <source>
        <dbReference type="EMBL" id="KAG5684733.1"/>
    </source>
</evidence>
<dbReference type="Proteomes" id="UP001107558">
    <property type="component" value="Chromosome 1"/>
</dbReference>
<dbReference type="EC" id="2.3.1.199" evidence="10"/>